<evidence type="ECO:0000256" key="6">
    <source>
        <dbReference type="SAM" id="MobiDB-lite"/>
    </source>
</evidence>
<keyword evidence="10" id="KW-1185">Reference proteome</keyword>
<feature type="region of interest" description="Disordered" evidence="6">
    <location>
        <begin position="1"/>
        <end position="29"/>
    </location>
</feature>
<keyword evidence="2" id="KW-0134">Cell wall</keyword>
<comment type="subcellular location">
    <subcellularLocation>
        <location evidence="1">Secreted</location>
        <location evidence="1">Cell wall</location>
        <topology evidence="1">Peptidoglycan-anchor</topology>
    </subcellularLocation>
</comment>
<dbReference type="AlphaFoldDB" id="B9DKN4"/>
<feature type="transmembrane region" description="Helical" evidence="7">
    <location>
        <begin position="30"/>
        <end position="50"/>
    </location>
</feature>
<keyword evidence="7" id="KW-0472">Membrane</keyword>
<dbReference type="InterPro" id="IPR019931">
    <property type="entry name" value="LPXTG_anchor"/>
</dbReference>
<keyword evidence="4" id="KW-0732">Signal</keyword>
<evidence type="ECO:0000259" key="8">
    <source>
        <dbReference type="PROSITE" id="PS50847"/>
    </source>
</evidence>
<evidence type="ECO:0000256" key="3">
    <source>
        <dbReference type="ARBA" id="ARBA00022525"/>
    </source>
</evidence>
<feature type="domain" description="Gram-positive cocci surface proteins LPxTG" evidence="8">
    <location>
        <begin position="21"/>
        <end position="60"/>
    </location>
</feature>
<gene>
    <name evidence="9" type="ordered locus">Sca_2001</name>
</gene>
<evidence type="ECO:0000256" key="4">
    <source>
        <dbReference type="ARBA" id="ARBA00022729"/>
    </source>
</evidence>
<keyword evidence="7" id="KW-0812">Transmembrane</keyword>
<keyword evidence="5" id="KW-0572">Peptidoglycan-anchor</keyword>
<protein>
    <recommendedName>
        <fullName evidence="8">Gram-positive cocci surface proteins LPxTG domain-containing protein</fullName>
    </recommendedName>
</protein>
<dbReference type="EMBL" id="AM295250">
    <property type="protein sequence ID" value="CAL28906.1"/>
    <property type="molecule type" value="Genomic_DNA"/>
</dbReference>
<evidence type="ECO:0000256" key="1">
    <source>
        <dbReference type="ARBA" id="ARBA00004168"/>
    </source>
</evidence>
<reference evidence="9 10" key="1">
    <citation type="journal article" date="2009" name="Appl. Environ. Microbiol.">
        <title>Genome analysis of the meat starter culture bacterium Staphylococcus carnosus TM300.</title>
        <authorList>
            <person name="Rosenstein R."/>
            <person name="Nerz C."/>
            <person name="Biswas L."/>
            <person name="Resch A."/>
            <person name="Raddatz G."/>
            <person name="Schuster S.C."/>
            <person name="Goetz F."/>
        </authorList>
    </citation>
    <scope>NUCLEOTIDE SEQUENCE [LARGE SCALE GENOMIC DNA]</scope>
    <source>
        <strain evidence="9 10">TM300</strain>
    </source>
</reference>
<evidence type="ECO:0000256" key="2">
    <source>
        <dbReference type="ARBA" id="ARBA00022512"/>
    </source>
</evidence>
<dbReference type="HOGENOM" id="CLU_2939538_0_0_9"/>
<evidence type="ECO:0000256" key="5">
    <source>
        <dbReference type="ARBA" id="ARBA00023088"/>
    </source>
</evidence>
<keyword evidence="3" id="KW-0964">Secreted</keyword>
<dbReference type="NCBIfam" id="TIGR01167">
    <property type="entry name" value="LPXTG_anchor"/>
    <property type="match status" value="1"/>
</dbReference>
<sequence length="60" mass="6796">MIRGIGRESTPQVVRNEAEALPETGETDNVPTASLFGTLFAVLGSIFLFWRRRKEEDEEQ</sequence>
<dbReference type="Proteomes" id="UP000000444">
    <property type="component" value="Chromosome"/>
</dbReference>
<dbReference type="Pfam" id="PF00746">
    <property type="entry name" value="Gram_pos_anchor"/>
    <property type="match status" value="1"/>
</dbReference>
<evidence type="ECO:0000313" key="10">
    <source>
        <dbReference type="Proteomes" id="UP000000444"/>
    </source>
</evidence>
<dbReference type="KEGG" id="sca:SCA_2001"/>
<proteinExistence type="predicted"/>
<dbReference type="PROSITE" id="PS50847">
    <property type="entry name" value="GRAM_POS_ANCHORING"/>
    <property type="match status" value="1"/>
</dbReference>
<organism evidence="9 10">
    <name type="scientific">Staphylococcus carnosus (strain TM300)</name>
    <dbReference type="NCBI Taxonomy" id="396513"/>
    <lineage>
        <taxon>Bacteria</taxon>
        <taxon>Bacillati</taxon>
        <taxon>Bacillota</taxon>
        <taxon>Bacilli</taxon>
        <taxon>Bacillales</taxon>
        <taxon>Staphylococcaceae</taxon>
        <taxon>Staphylococcus</taxon>
    </lineage>
</organism>
<name>B9DKN4_STACT</name>
<evidence type="ECO:0000313" key="9">
    <source>
        <dbReference type="EMBL" id="CAL28906.1"/>
    </source>
</evidence>
<dbReference type="eggNOG" id="ENOG50305T3">
    <property type="taxonomic scope" value="Bacteria"/>
</dbReference>
<evidence type="ECO:0000256" key="7">
    <source>
        <dbReference type="SAM" id="Phobius"/>
    </source>
</evidence>
<keyword evidence="7" id="KW-1133">Transmembrane helix</keyword>
<accession>B9DKN4</accession>